<evidence type="ECO:0000259" key="7">
    <source>
        <dbReference type="PROSITE" id="PS51910"/>
    </source>
</evidence>
<evidence type="ECO:0000313" key="9">
    <source>
        <dbReference type="Proteomes" id="UP001187531"/>
    </source>
</evidence>
<dbReference type="Pfam" id="PF00704">
    <property type="entry name" value="Glyco_hydro_18"/>
    <property type="match status" value="1"/>
</dbReference>
<dbReference type="Proteomes" id="UP001187531">
    <property type="component" value="Unassembled WGS sequence"/>
</dbReference>
<dbReference type="SUPFAM" id="SSF51445">
    <property type="entry name" value="(Trans)glycosidases"/>
    <property type="match status" value="1"/>
</dbReference>
<evidence type="ECO:0000256" key="3">
    <source>
        <dbReference type="ARBA" id="ARBA00023295"/>
    </source>
</evidence>
<name>A0AA88HQA4_ARTSF</name>
<dbReference type="GO" id="GO:0005576">
    <property type="term" value="C:extracellular region"/>
    <property type="evidence" value="ECO:0007669"/>
    <property type="project" value="TreeGrafter"/>
</dbReference>
<dbReference type="SUPFAM" id="SSF54556">
    <property type="entry name" value="Chitinase insertion domain"/>
    <property type="match status" value="1"/>
</dbReference>
<evidence type="ECO:0000256" key="1">
    <source>
        <dbReference type="ARBA" id="ARBA00022801"/>
    </source>
</evidence>
<dbReference type="GO" id="GO:0006032">
    <property type="term" value="P:chitin catabolic process"/>
    <property type="evidence" value="ECO:0007669"/>
    <property type="project" value="TreeGrafter"/>
</dbReference>
<feature type="chain" id="PRO_5041742452" description="GH18 domain-containing protein" evidence="6">
    <location>
        <begin position="23"/>
        <end position="439"/>
    </location>
</feature>
<dbReference type="PROSITE" id="PS01095">
    <property type="entry name" value="GH18_1"/>
    <property type="match status" value="1"/>
</dbReference>
<keyword evidence="9" id="KW-1185">Reference proteome</keyword>
<keyword evidence="1 4" id="KW-0378">Hydrolase</keyword>
<comment type="similarity">
    <text evidence="5">Belongs to the glycosyl hydrolase 18 family.</text>
</comment>
<evidence type="ECO:0000256" key="4">
    <source>
        <dbReference type="RuleBase" id="RU000489"/>
    </source>
</evidence>
<dbReference type="Gene3D" id="3.20.20.80">
    <property type="entry name" value="Glycosidases"/>
    <property type="match status" value="1"/>
</dbReference>
<keyword evidence="6" id="KW-0732">Signal</keyword>
<sequence length="439" mass="49789">MNFDGPLWVCFILQALILPVLLEPQGIRRSLFRPRLRNKTNRIGLSDSLPIPTNLNRRMIDNVGDEDKEDFRPTRKTIIRRPVLRKDSVFRPRISAPEIEPILSPSQETSVAYKLQNIGPKNSGKNKFNRISEPMETKKAKEYKVVCYYTNWSQYRPKNGKFMPEDIDPQLCTHIIFAFGWLKKGRISSLEANDESKDGKVGLYEKMNLLKKANPKLKVLLAIGGWSFGTQKFKDMSASRYARQNFIFSTIPFLRKHNFDGLDLDWEYPKGSDDKKNLVSLLKEIRQAFEAESAETREPRLLLTAAVPVGPENVQGGYDVPAVSQYLDFINVMAYDFHGKWENTVGHNAPLYAPSSDSAWRKQLSVDAATKLWVRLGAPKEKLIIGMPTYGRSFTLSNSGNYFVNAPSSGGGKAGVFSREAGFLAYYEVRVTDVVVVQF</sequence>
<dbReference type="PROSITE" id="PS51910">
    <property type="entry name" value="GH18_2"/>
    <property type="match status" value="1"/>
</dbReference>
<evidence type="ECO:0000256" key="6">
    <source>
        <dbReference type="SAM" id="SignalP"/>
    </source>
</evidence>
<dbReference type="GO" id="GO:0008061">
    <property type="term" value="F:chitin binding"/>
    <property type="evidence" value="ECO:0007669"/>
    <property type="project" value="InterPro"/>
</dbReference>
<dbReference type="GO" id="GO:0005975">
    <property type="term" value="P:carbohydrate metabolic process"/>
    <property type="evidence" value="ECO:0007669"/>
    <property type="project" value="InterPro"/>
</dbReference>
<dbReference type="Gene3D" id="3.10.50.10">
    <property type="match status" value="1"/>
</dbReference>
<dbReference type="PANTHER" id="PTHR11177:SF317">
    <property type="entry name" value="CHITINASE 12-RELATED"/>
    <property type="match status" value="1"/>
</dbReference>
<gene>
    <name evidence="8" type="ORF">QYM36_012460</name>
</gene>
<feature type="domain" description="GH18" evidence="7">
    <location>
        <begin position="143"/>
        <end position="439"/>
    </location>
</feature>
<evidence type="ECO:0000256" key="5">
    <source>
        <dbReference type="RuleBase" id="RU004453"/>
    </source>
</evidence>
<reference evidence="8" key="1">
    <citation type="submission" date="2023-07" db="EMBL/GenBank/DDBJ databases">
        <title>Chromosome-level genome assembly of Artemia franciscana.</title>
        <authorList>
            <person name="Jo E."/>
        </authorList>
    </citation>
    <scope>NUCLEOTIDE SEQUENCE</scope>
    <source>
        <tissue evidence="8">Whole body</tissue>
    </source>
</reference>
<organism evidence="8 9">
    <name type="scientific">Artemia franciscana</name>
    <name type="common">Brine shrimp</name>
    <name type="synonym">Artemia sanfranciscana</name>
    <dbReference type="NCBI Taxonomy" id="6661"/>
    <lineage>
        <taxon>Eukaryota</taxon>
        <taxon>Metazoa</taxon>
        <taxon>Ecdysozoa</taxon>
        <taxon>Arthropoda</taxon>
        <taxon>Crustacea</taxon>
        <taxon>Branchiopoda</taxon>
        <taxon>Anostraca</taxon>
        <taxon>Artemiidae</taxon>
        <taxon>Artemia</taxon>
    </lineage>
</organism>
<dbReference type="InterPro" id="IPR001223">
    <property type="entry name" value="Glyco_hydro18_cat"/>
</dbReference>
<dbReference type="InterPro" id="IPR017853">
    <property type="entry name" value="GH"/>
</dbReference>
<keyword evidence="2" id="KW-1015">Disulfide bond</keyword>
<keyword evidence="3 4" id="KW-0326">Glycosidase</keyword>
<dbReference type="InterPro" id="IPR001579">
    <property type="entry name" value="Glyco_hydro_18_chit_AS"/>
</dbReference>
<dbReference type="GO" id="GO:0004568">
    <property type="term" value="F:chitinase activity"/>
    <property type="evidence" value="ECO:0007669"/>
    <property type="project" value="UniProtKB-ARBA"/>
</dbReference>
<dbReference type="AlphaFoldDB" id="A0AA88HQA4"/>
<proteinExistence type="inferred from homology"/>
<comment type="caution">
    <text evidence="8">The sequence shown here is derived from an EMBL/GenBank/DDBJ whole genome shotgun (WGS) entry which is preliminary data.</text>
</comment>
<dbReference type="InterPro" id="IPR029070">
    <property type="entry name" value="Chitinase_insertion_sf"/>
</dbReference>
<dbReference type="SMART" id="SM00636">
    <property type="entry name" value="Glyco_18"/>
    <property type="match status" value="1"/>
</dbReference>
<evidence type="ECO:0000256" key="2">
    <source>
        <dbReference type="ARBA" id="ARBA00023157"/>
    </source>
</evidence>
<protein>
    <recommendedName>
        <fullName evidence="7">GH18 domain-containing protein</fullName>
    </recommendedName>
</protein>
<feature type="signal peptide" evidence="6">
    <location>
        <begin position="1"/>
        <end position="22"/>
    </location>
</feature>
<evidence type="ECO:0000313" key="8">
    <source>
        <dbReference type="EMBL" id="KAK2711279.1"/>
    </source>
</evidence>
<dbReference type="PANTHER" id="PTHR11177">
    <property type="entry name" value="CHITINASE"/>
    <property type="match status" value="1"/>
</dbReference>
<dbReference type="InterPro" id="IPR050314">
    <property type="entry name" value="Glycosyl_Hydrlase_18"/>
</dbReference>
<dbReference type="InterPro" id="IPR011583">
    <property type="entry name" value="Chitinase_II/V-like_cat"/>
</dbReference>
<accession>A0AA88HQA4</accession>
<dbReference type="EMBL" id="JAVRJZ010000016">
    <property type="protein sequence ID" value="KAK2711279.1"/>
    <property type="molecule type" value="Genomic_DNA"/>
</dbReference>
<dbReference type="FunFam" id="3.20.20.80:FF:000007">
    <property type="entry name" value="Acidic mammalian chitinase"/>
    <property type="match status" value="1"/>
</dbReference>